<keyword evidence="17" id="KW-1185">Reference proteome</keyword>
<dbReference type="Proteomes" id="UP001500713">
    <property type="component" value="Unassembled WGS sequence"/>
</dbReference>
<dbReference type="Pfam" id="PF01113">
    <property type="entry name" value="DapB_N"/>
    <property type="match status" value="1"/>
</dbReference>
<organism evidence="16 17">
    <name type="scientific">Parasphingorhabdus litoris</name>
    <dbReference type="NCBI Taxonomy" id="394733"/>
    <lineage>
        <taxon>Bacteria</taxon>
        <taxon>Pseudomonadati</taxon>
        <taxon>Pseudomonadota</taxon>
        <taxon>Alphaproteobacteria</taxon>
        <taxon>Sphingomonadales</taxon>
        <taxon>Sphingomonadaceae</taxon>
        <taxon>Parasphingorhabdus</taxon>
    </lineage>
</organism>
<dbReference type="PANTHER" id="PTHR20836">
    <property type="entry name" value="DIHYDRODIPICOLINATE REDUCTASE"/>
    <property type="match status" value="1"/>
</dbReference>
<dbReference type="NCBIfam" id="TIGR00036">
    <property type="entry name" value="dapB"/>
    <property type="match status" value="1"/>
</dbReference>
<keyword evidence="7 13" id="KW-0520">NAD</keyword>
<dbReference type="Gene3D" id="3.30.360.10">
    <property type="entry name" value="Dihydrodipicolinate Reductase, domain 2"/>
    <property type="match status" value="1"/>
</dbReference>
<evidence type="ECO:0000259" key="14">
    <source>
        <dbReference type="Pfam" id="PF01113"/>
    </source>
</evidence>
<dbReference type="SUPFAM" id="SSF55347">
    <property type="entry name" value="Glyceraldehyde-3-phosphate dehydrogenase-like, C-terminal domain"/>
    <property type="match status" value="1"/>
</dbReference>
<feature type="active site" description="Proton donor/acceptor" evidence="13">
    <location>
        <position position="140"/>
    </location>
</feature>
<feature type="active site" description="Proton donor" evidence="13">
    <location>
        <position position="144"/>
    </location>
</feature>
<dbReference type="HAMAP" id="MF_00102">
    <property type="entry name" value="DapB"/>
    <property type="match status" value="1"/>
</dbReference>
<feature type="domain" description="Dihydrodipicolinate reductase C-terminal" evidence="15">
    <location>
        <begin position="113"/>
        <end position="249"/>
    </location>
</feature>
<feature type="binding site" evidence="13">
    <location>
        <begin position="150"/>
        <end position="151"/>
    </location>
    <ligand>
        <name>(S)-2,3,4,5-tetrahydrodipicolinate</name>
        <dbReference type="ChEBI" id="CHEBI:16845"/>
    </ligand>
</feature>
<comment type="caution">
    <text evidence="13">Was originally thought to be a dihydrodipicolinate reductase (DHDPR), catalyzing the conversion of dihydrodipicolinate to tetrahydrodipicolinate. However, it was shown in E.coli that the substrate of the enzymatic reaction is not dihydrodipicolinate (DHDP) but in fact (2S,4S)-4-hydroxy-2,3,4,5-tetrahydrodipicolinic acid (HTPA), the product released by the DapA-catalyzed reaction.</text>
</comment>
<evidence type="ECO:0000256" key="4">
    <source>
        <dbReference type="ARBA" id="ARBA00022857"/>
    </source>
</evidence>
<evidence type="ECO:0000313" key="16">
    <source>
        <dbReference type="EMBL" id="GAA0478060.1"/>
    </source>
</evidence>
<dbReference type="EC" id="1.17.1.8" evidence="10 13"/>
<name>A0ABN1AK50_9SPHN</name>
<evidence type="ECO:0000256" key="11">
    <source>
        <dbReference type="ARBA" id="ARBA00049080"/>
    </source>
</evidence>
<keyword evidence="3 13" id="KW-0028">Amino-acid biosynthesis</keyword>
<comment type="caution">
    <text evidence="13">Lacks conserved residue(s) required for the propagation of feature annotation.</text>
</comment>
<feature type="binding site" evidence="13">
    <location>
        <position position="141"/>
    </location>
    <ligand>
        <name>(S)-2,3,4,5-tetrahydrodipicolinate</name>
        <dbReference type="ChEBI" id="CHEBI:16845"/>
    </ligand>
</feature>
<evidence type="ECO:0000256" key="12">
    <source>
        <dbReference type="ARBA" id="ARBA00049396"/>
    </source>
</evidence>
<dbReference type="SUPFAM" id="SSF51735">
    <property type="entry name" value="NAD(P)-binding Rossmann-fold domains"/>
    <property type="match status" value="1"/>
</dbReference>
<feature type="domain" description="Dihydrodipicolinate reductase N-terminal" evidence="14">
    <location>
        <begin position="11"/>
        <end position="109"/>
    </location>
</feature>
<dbReference type="PANTHER" id="PTHR20836:SF0">
    <property type="entry name" value="4-HYDROXY-TETRAHYDRODIPICOLINATE REDUCTASE 1, CHLOROPLASTIC-RELATED"/>
    <property type="match status" value="1"/>
</dbReference>
<accession>A0ABN1AK50</accession>
<proteinExistence type="inferred from homology"/>
<evidence type="ECO:0000256" key="5">
    <source>
        <dbReference type="ARBA" id="ARBA00022915"/>
    </source>
</evidence>
<comment type="function">
    <text evidence="13">Catalyzes the conversion of 4-hydroxy-tetrahydrodipicolinate (HTPA) to tetrahydrodipicolinate.</text>
</comment>
<evidence type="ECO:0000256" key="8">
    <source>
        <dbReference type="ARBA" id="ARBA00023154"/>
    </source>
</evidence>
<dbReference type="InterPro" id="IPR022663">
    <property type="entry name" value="DapB_C"/>
</dbReference>
<evidence type="ECO:0000259" key="15">
    <source>
        <dbReference type="Pfam" id="PF05173"/>
    </source>
</evidence>
<keyword evidence="2 13" id="KW-0963">Cytoplasm</keyword>
<evidence type="ECO:0000256" key="13">
    <source>
        <dbReference type="HAMAP-Rule" id="MF_00102"/>
    </source>
</evidence>
<comment type="caution">
    <text evidence="16">The sequence shown here is derived from an EMBL/GenBank/DDBJ whole genome shotgun (WGS) entry which is preliminary data.</text>
</comment>
<evidence type="ECO:0000256" key="6">
    <source>
        <dbReference type="ARBA" id="ARBA00023002"/>
    </source>
</evidence>
<evidence type="ECO:0000256" key="1">
    <source>
        <dbReference type="ARBA" id="ARBA00006642"/>
    </source>
</evidence>
<comment type="catalytic activity">
    <reaction evidence="11 13">
        <text>(S)-2,3,4,5-tetrahydrodipicolinate + NADP(+) + H2O = (2S,4S)-4-hydroxy-2,3,4,5-tetrahydrodipicolinate + NADPH + H(+)</text>
        <dbReference type="Rhea" id="RHEA:35331"/>
        <dbReference type="ChEBI" id="CHEBI:15377"/>
        <dbReference type="ChEBI" id="CHEBI:15378"/>
        <dbReference type="ChEBI" id="CHEBI:16845"/>
        <dbReference type="ChEBI" id="CHEBI:57783"/>
        <dbReference type="ChEBI" id="CHEBI:58349"/>
        <dbReference type="ChEBI" id="CHEBI:67139"/>
        <dbReference type="EC" id="1.17.1.8"/>
    </reaction>
</comment>
<feature type="binding site" evidence="13">
    <location>
        <begin position="83"/>
        <end position="85"/>
    </location>
    <ligand>
        <name>NAD(+)</name>
        <dbReference type="ChEBI" id="CHEBI:57540"/>
    </ligand>
</feature>
<dbReference type="Pfam" id="PF05173">
    <property type="entry name" value="DapB_C"/>
    <property type="match status" value="1"/>
</dbReference>
<comment type="pathway">
    <text evidence="9 13">Amino-acid biosynthesis; L-lysine biosynthesis via DAP pathway; (S)-tetrahydrodipicolinate from L-aspartate: step 4/4.</text>
</comment>
<comment type="catalytic activity">
    <reaction evidence="12 13">
        <text>(S)-2,3,4,5-tetrahydrodipicolinate + NAD(+) + H2O = (2S,4S)-4-hydroxy-2,3,4,5-tetrahydrodipicolinate + NADH + H(+)</text>
        <dbReference type="Rhea" id="RHEA:35323"/>
        <dbReference type="ChEBI" id="CHEBI:15377"/>
        <dbReference type="ChEBI" id="CHEBI:15378"/>
        <dbReference type="ChEBI" id="CHEBI:16845"/>
        <dbReference type="ChEBI" id="CHEBI:57540"/>
        <dbReference type="ChEBI" id="CHEBI:57945"/>
        <dbReference type="ChEBI" id="CHEBI:67139"/>
        <dbReference type="EC" id="1.17.1.8"/>
    </reaction>
</comment>
<keyword evidence="8 13" id="KW-0457">Lysine biosynthesis</keyword>
<dbReference type="Gene3D" id="3.40.50.720">
    <property type="entry name" value="NAD(P)-binding Rossmann-like Domain"/>
    <property type="match status" value="1"/>
</dbReference>
<comment type="subunit">
    <text evidence="13">Homotetramer.</text>
</comment>
<dbReference type="InterPro" id="IPR023940">
    <property type="entry name" value="DHDPR_bac"/>
</dbReference>
<feature type="binding site" evidence="13">
    <location>
        <begin position="16"/>
        <end position="21"/>
    </location>
    <ligand>
        <name>NAD(+)</name>
        <dbReference type="ChEBI" id="CHEBI:57540"/>
    </ligand>
</feature>
<comment type="similarity">
    <text evidence="1 13">Belongs to the DapB family.</text>
</comment>
<keyword evidence="6 13" id="KW-0560">Oxidoreductase</keyword>
<evidence type="ECO:0000256" key="3">
    <source>
        <dbReference type="ARBA" id="ARBA00022605"/>
    </source>
</evidence>
<sequence>MTNVGWEVMTSIGIIGSQGRMGHALVGAIGEQEDLRHAGGVDQDDDFAALLAHSDVLVDFSSPDGLSQRLDLCAEAGKPVLVGTTGLEPAHHLSIDAAAQAIAVLQTGNTSLGVNMLAALVKEAATRLGDDWDIEIVEMHHRHKVDAPSGTALLLGEAAAKGRNVTLADQSERGRDGQTGARQKGAIGFASLRGGSVAGDHQVIFAADEERIELGHRAENRMIFARGAIKAAQWLRGQPAGRYDMTDMLGLD</sequence>
<feature type="binding site" evidence="13">
    <location>
        <begin position="107"/>
        <end position="110"/>
    </location>
    <ligand>
        <name>NAD(+)</name>
        <dbReference type="ChEBI" id="CHEBI:57540"/>
    </ligand>
</feature>
<comment type="subcellular location">
    <subcellularLocation>
        <location evidence="13">Cytoplasm</location>
    </subcellularLocation>
</comment>
<evidence type="ECO:0000256" key="2">
    <source>
        <dbReference type="ARBA" id="ARBA00022490"/>
    </source>
</evidence>
<dbReference type="PROSITE" id="PS01298">
    <property type="entry name" value="DAPB"/>
    <property type="match status" value="1"/>
</dbReference>
<dbReference type="InterPro" id="IPR022664">
    <property type="entry name" value="DapB_N_CS"/>
</dbReference>
<evidence type="ECO:0000256" key="9">
    <source>
        <dbReference type="ARBA" id="ARBA00037922"/>
    </source>
</evidence>
<dbReference type="EMBL" id="BAAAEM010000002">
    <property type="protein sequence ID" value="GAA0478060.1"/>
    <property type="molecule type" value="Genomic_DNA"/>
</dbReference>
<evidence type="ECO:0000256" key="7">
    <source>
        <dbReference type="ARBA" id="ARBA00023027"/>
    </source>
</evidence>
<evidence type="ECO:0000256" key="10">
    <source>
        <dbReference type="ARBA" id="ARBA00038983"/>
    </source>
</evidence>
<gene>
    <name evidence="13 16" type="primary">dapB</name>
    <name evidence="16" type="ORF">GCM10009096_19960</name>
</gene>
<keyword evidence="4 13" id="KW-0521">NADP</keyword>
<dbReference type="InterPro" id="IPR036291">
    <property type="entry name" value="NAD(P)-bd_dom_sf"/>
</dbReference>
<dbReference type="InterPro" id="IPR000846">
    <property type="entry name" value="DapB_N"/>
</dbReference>
<protein>
    <recommendedName>
        <fullName evidence="10 13">4-hydroxy-tetrahydrodipicolinate reductase</fullName>
        <shortName evidence="13">HTPA reductase</shortName>
        <ecNumber evidence="10 13">1.17.1.8</ecNumber>
    </recommendedName>
</protein>
<reference evidence="16 17" key="1">
    <citation type="journal article" date="2019" name="Int. J. Syst. Evol. Microbiol.">
        <title>The Global Catalogue of Microorganisms (GCM) 10K type strain sequencing project: providing services to taxonomists for standard genome sequencing and annotation.</title>
        <authorList>
            <consortium name="The Broad Institute Genomics Platform"/>
            <consortium name="The Broad Institute Genome Sequencing Center for Infectious Disease"/>
            <person name="Wu L."/>
            <person name="Ma J."/>
        </authorList>
    </citation>
    <scope>NUCLEOTIDE SEQUENCE [LARGE SCALE GENOMIC DNA]</scope>
    <source>
        <strain evidence="16 17">JCM 14162</strain>
    </source>
</reference>
<evidence type="ECO:0000313" key="17">
    <source>
        <dbReference type="Proteomes" id="UP001500713"/>
    </source>
</evidence>
<dbReference type="PIRSF" id="PIRSF000161">
    <property type="entry name" value="DHPR"/>
    <property type="match status" value="1"/>
</dbReference>
<dbReference type="CDD" id="cd02274">
    <property type="entry name" value="DHDPR_N"/>
    <property type="match status" value="1"/>
</dbReference>
<keyword evidence="5 13" id="KW-0220">Diaminopimelate biosynthesis</keyword>